<protein>
    <recommendedName>
        <fullName evidence="3">ISXO2-like transposase domain-containing protein</fullName>
    </recommendedName>
</protein>
<dbReference type="Proteomes" id="UP001152872">
    <property type="component" value="Unassembled WGS sequence"/>
</dbReference>
<organism evidence="1 2">
    <name type="scientific">Pseudanabaena catenata USMAC16</name>
    <dbReference type="NCBI Taxonomy" id="1855837"/>
    <lineage>
        <taxon>Bacteria</taxon>
        <taxon>Bacillati</taxon>
        <taxon>Cyanobacteriota</taxon>
        <taxon>Cyanophyceae</taxon>
        <taxon>Pseudanabaenales</taxon>
        <taxon>Pseudanabaenaceae</taxon>
        <taxon>Pseudanabaena</taxon>
    </lineage>
</organism>
<name>A0A9X4M6M8_9CYAN</name>
<evidence type="ECO:0008006" key="3">
    <source>
        <dbReference type="Google" id="ProtNLM"/>
    </source>
</evidence>
<gene>
    <name evidence="1" type="ORF">FEV09_04615</name>
</gene>
<proteinExistence type="predicted"/>
<evidence type="ECO:0000313" key="2">
    <source>
        <dbReference type="Proteomes" id="UP001152872"/>
    </source>
</evidence>
<sequence>MTVSLGTLVYTDEYAIYNPLQDWGYAHKTLCHGSGEYARDEDGDGMAFARFMSIRWKASGRFCALSYVLIVAYLKKSCLCI</sequence>
<comment type="caution">
    <text evidence="1">The sequence shown here is derived from an EMBL/GenBank/DDBJ whole genome shotgun (WGS) entry which is preliminary data.</text>
</comment>
<reference evidence="1" key="1">
    <citation type="submission" date="2019-05" db="EMBL/GenBank/DDBJ databases">
        <title>Whole genome sequencing of Pseudanabaena catenata USMAC16.</title>
        <authorList>
            <person name="Khan Z."/>
            <person name="Omar W.M."/>
            <person name="Convey P."/>
            <person name="Merican F."/>
            <person name="Najimudin N."/>
        </authorList>
    </citation>
    <scope>NUCLEOTIDE SEQUENCE</scope>
    <source>
        <strain evidence="1">USMAC16</strain>
    </source>
</reference>
<dbReference type="AlphaFoldDB" id="A0A9X4M6M8"/>
<dbReference type="EMBL" id="VBTY01000023">
    <property type="protein sequence ID" value="MDG3493834.1"/>
    <property type="molecule type" value="Genomic_DNA"/>
</dbReference>
<keyword evidence="2" id="KW-1185">Reference proteome</keyword>
<accession>A0A9X4M6M8</accession>
<evidence type="ECO:0000313" key="1">
    <source>
        <dbReference type="EMBL" id="MDG3493834.1"/>
    </source>
</evidence>